<evidence type="ECO:0000259" key="1">
    <source>
        <dbReference type="PROSITE" id="PS50404"/>
    </source>
</evidence>
<protein>
    <submittedName>
        <fullName evidence="2">Glutaredoxin</fullName>
    </submittedName>
</protein>
<evidence type="ECO:0000313" key="3">
    <source>
        <dbReference type="Proteomes" id="UP000323142"/>
    </source>
</evidence>
<comment type="caution">
    <text evidence="2">The sequence shown here is derived from an EMBL/GenBank/DDBJ whole genome shotgun (WGS) entry which is preliminary data.</text>
</comment>
<evidence type="ECO:0000313" key="2">
    <source>
        <dbReference type="EMBL" id="KAA2235420.1"/>
    </source>
</evidence>
<dbReference type="OrthoDB" id="509852at2"/>
<sequence length="81" mass="9073">MTIQLYHRWRCPYSARVRDFVDANGLKERIDYLELSEAPGAESDLQALTGRGQVPCLVVDGKPILESADIVAWLDDNLVKA</sequence>
<dbReference type="EMBL" id="VUOA01000035">
    <property type="protein sequence ID" value="KAA2235420.1"/>
    <property type="molecule type" value="Genomic_DNA"/>
</dbReference>
<accession>A0A5B2VAE2</accession>
<gene>
    <name evidence="2" type="ORF">F0L46_19515</name>
</gene>
<dbReference type="SUPFAM" id="SSF52833">
    <property type="entry name" value="Thioredoxin-like"/>
    <property type="match status" value="1"/>
</dbReference>
<dbReference type="AlphaFoldDB" id="A0A5B2VAE2"/>
<reference evidence="2 3" key="2">
    <citation type="submission" date="2019-09" db="EMBL/GenBank/DDBJ databases">
        <authorList>
            <person name="Jin C."/>
        </authorList>
    </citation>
    <scope>NUCLEOTIDE SEQUENCE [LARGE SCALE GENOMIC DNA]</scope>
    <source>
        <strain evidence="2 3">BN140002</strain>
    </source>
</reference>
<dbReference type="Proteomes" id="UP000323142">
    <property type="component" value="Unassembled WGS sequence"/>
</dbReference>
<keyword evidence="3" id="KW-1185">Reference proteome</keyword>
<reference evidence="2 3" key="1">
    <citation type="submission" date="2019-09" db="EMBL/GenBank/DDBJ databases">
        <title>Salinarimonas rosea gen. nov., sp. nov., a new member of the a-2 subgroup of the Proteobacteria.</title>
        <authorList>
            <person name="Liu J."/>
        </authorList>
    </citation>
    <scope>NUCLEOTIDE SEQUENCE [LARGE SCALE GENOMIC DNA]</scope>
    <source>
        <strain evidence="2 3">BN140002</strain>
    </source>
</reference>
<dbReference type="PROSITE" id="PS50404">
    <property type="entry name" value="GST_NTER"/>
    <property type="match status" value="1"/>
</dbReference>
<dbReference type="CDD" id="cd00570">
    <property type="entry name" value="GST_N_family"/>
    <property type="match status" value="1"/>
</dbReference>
<dbReference type="InterPro" id="IPR004045">
    <property type="entry name" value="Glutathione_S-Trfase_N"/>
</dbReference>
<dbReference type="InterPro" id="IPR036249">
    <property type="entry name" value="Thioredoxin-like_sf"/>
</dbReference>
<proteinExistence type="predicted"/>
<organism evidence="2 3">
    <name type="scientific">Salinarimonas soli</name>
    <dbReference type="NCBI Taxonomy" id="1638099"/>
    <lineage>
        <taxon>Bacteria</taxon>
        <taxon>Pseudomonadati</taxon>
        <taxon>Pseudomonadota</taxon>
        <taxon>Alphaproteobacteria</taxon>
        <taxon>Hyphomicrobiales</taxon>
        <taxon>Salinarimonadaceae</taxon>
        <taxon>Salinarimonas</taxon>
    </lineage>
</organism>
<dbReference type="Pfam" id="PF13409">
    <property type="entry name" value="GST_N_2"/>
    <property type="match status" value="1"/>
</dbReference>
<dbReference type="PROSITE" id="PS51354">
    <property type="entry name" value="GLUTAREDOXIN_2"/>
    <property type="match status" value="1"/>
</dbReference>
<feature type="domain" description="GST N-terminal" evidence="1">
    <location>
        <begin position="1"/>
        <end position="81"/>
    </location>
</feature>
<name>A0A5B2VAE2_9HYPH</name>
<dbReference type="Gene3D" id="3.40.30.10">
    <property type="entry name" value="Glutaredoxin"/>
    <property type="match status" value="1"/>
</dbReference>
<dbReference type="RefSeq" id="WP_149820669.1">
    <property type="nucleotide sequence ID" value="NZ_VUOA01000035.1"/>
</dbReference>